<accession>A0A166KTQ1</accession>
<gene>
    <name evidence="2" type="ORF">FIBSPDRAFT_1043710</name>
</gene>
<name>A0A166KTQ1_9AGAM</name>
<feature type="chain" id="PRO_5007876541" evidence="1">
    <location>
        <begin position="21"/>
        <end position="149"/>
    </location>
</feature>
<dbReference type="OrthoDB" id="2251794at2759"/>
<protein>
    <submittedName>
        <fullName evidence="2">Glycoside hydrolase family 25 protein</fullName>
    </submittedName>
</protein>
<feature type="signal peptide" evidence="1">
    <location>
        <begin position="1"/>
        <end position="20"/>
    </location>
</feature>
<proteinExistence type="predicted"/>
<dbReference type="InterPro" id="IPR017853">
    <property type="entry name" value="GH"/>
</dbReference>
<dbReference type="InterPro" id="IPR051595">
    <property type="entry name" value="GH25_Enzymes"/>
</dbReference>
<dbReference type="STRING" id="436010.A0A166KTQ1"/>
<evidence type="ECO:0000313" key="3">
    <source>
        <dbReference type="Proteomes" id="UP000076532"/>
    </source>
</evidence>
<dbReference type="EMBL" id="KV417541">
    <property type="protein sequence ID" value="KZP22241.1"/>
    <property type="molecule type" value="Genomic_DNA"/>
</dbReference>
<dbReference type="SUPFAM" id="SSF51445">
    <property type="entry name" value="(Trans)glycosidases"/>
    <property type="match status" value="1"/>
</dbReference>
<keyword evidence="1" id="KW-0732">Signal</keyword>
<reference evidence="2 3" key="1">
    <citation type="journal article" date="2016" name="Mol. Biol. Evol.">
        <title>Comparative Genomics of Early-Diverging Mushroom-Forming Fungi Provides Insights into the Origins of Lignocellulose Decay Capabilities.</title>
        <authorList>
            <person name="Nagy L.G."/>
            <person name="Riley R."/>
            <person name="Tritt A."/>
            <person name="Adam C."/>
            <person name="Daum C."/>
            <person name="Floudas D."/>
            <person name="Sun H."/>
            <person name="Yadav J.S."/>
            <person name="Pangilinan J."/>
            <person name="Larsson K.H."/>
            <person name="Matsuura K."/>
            <person name="Barry K."/>
            <person name="Labutti K."/>
            <person name="Kuo R."/>
            <person name="Ohm R.A."/>
            <person name="Bhattacharya S.S."/>
            <person name="Shirouzu T."/>
            <person name="Yoshinaga Y."/>
            <person name="Martin F.M."/>
            <person name="Grigoriev I.V."/>
            <person name="Hibbett D.S."/>
        </authorList>
    </citation>
    <scope>NUCLEOTIDE SEQUENCE [LARGE SCALE GENOMIC DNA]</scope>
    <source>
        <strain evidence="2 3">CBS 109695</strain>
    </source>
</reference>
<keyword evidence="3" id="KW-1185">Reference proteome</keyword>
<organism evidence="2 3">
    <name type="scientific">Athelia psychrophila</name>
    <dbReference type="NCBI Taxonomy" id="1759441"/>
    <lineage>
        <taxon>Eukaryota</taxon>
        <taxon>Fungi</taxon>
        <taxon>Dikarya</taxon>
        <taxon>Basidiomycota</taxon>
        <taxon>Agaricomycotina</taxon>
        <taxon>Agaricomycetes</taxon>
        <taxon>Agaricomycetidae</taxon>
        <taxon>Atheliales</taxon>
        <taxon>Atheliaceae</taxon>
        <taxon>Athelia</taxon>
    </lineage>
</organism>
<dbReference type="PANTHER" id="PTHR23208">
    <property type="entry name" value="LYSOZYME PROTEIN"/>
    <property type="match status" value="1"/>
</dbReference>
<dbReference type="Gene3D" id="3.20.20.80">
    <property type="entry name" value="Glycosidases"/>
    <property type="match status" value="1"/>
</dbReference>
<dbReference type="PANTHER" id="PTHR23208:SF36">
    <property type="entry name" value="LYSOZYME-RELATED"/>
    <property type="match status" value="1"/>
</dbReference>
<dbReference type="AlphaFoldDB" id="A0A166KTQ1"/>
<evidence type="ECO:0000313" key="2">
    <source>
        <dbReference type="EMBL" id="KZP22241.1"/>
    </source>
</evidence>
<sequence>MLSSSFFAFVLAASIASTSATVLGVDSSQLVSEGTYSTAKGEGFTKAIIRGFEEACGSGGQVDPNFVGTYNNARAAGYTNIDAYWFPCSGSGNSCKSYATQIADLGATFSANSMDIGRSAMHLNQAHFLQIVRRMLRPREVYESLRPGL</sequence>
<dbReference type="GO" id="GO:0007165">
    <property type="term" value="P:signal transduction"/>
    <property type="evidence" value="ECO:0007669"/>
    <property type="project" value="TreeGrafter"/>
</dbReference>
<dbReference type="Proteomes" id="UP000076532">
    <property type="component" value="Unassembled WGS sequence"/>
</dbReference>
<dbReference type="GO" id="GO:0016787">
    <property type="term" value="F:hydrolase activity"/>
    <property type="evidence" value="ECO:0007669"/>
    <property type="project" value="UniProtKB-KW"/>
</dbReference>
<evidence type="ECO:0000256" key="1">
    <source>
        <dbReference type="SAM" id="SignalP"/>
    </source>
</evidence>
<keyword evidence="2" id="KW-0378">Hydrolase</keyword>